<evidence type="ECO:0000313" key="2">
    <source>
        <dbReference type="EMBL" id="GCE82266.1"/>
    </source>
</evidence>
<evidence type="ECO:0000256" key="1">
    <source>
        <dbReference type="SAM" id="Phobius"/>
    </source>
</evidence>
<dbReference type="EMBL" id="BDLU01000013">
    <property type="protein sequence ID" value="GCE82266.1"/>
    <property type="molecule type" value="Genomic_DNA"/>
</dbReference>
<protein>
    <submittedName>
        <fullName evidence="2">Uncharacterized protein</fullName>
    </submittedName>
</protein>
<evidence type="ECO:0000313" key="3">
    <source>
        <dbReference type="Proteomes" id="UP000315095"/>
    </source>
</evidence>
<sequence>MTFPAAFLLWLMAFSCHVRLHPLRYGVSPLGPHARHIAVTGRIVAPGVAWALSAWLDGVTGVLIWFASLSIAGLCVALCLASRRR</sequence>
<accession>A0A4P5NWH9</accession>
<proteinExistence type="predicted"/>
<name>A0A4P5NWH9_9PROT</name>
<dbReference type="Proteomes" id="UP000315095">
    <property type="component" value="Unassembled WGS sequence"/>
</dbReference>
<keyword evidence="1" id="KW-0472">Membrane</keyword>
<keyword evidence="1" id="KW-1133">Transmembrane helix</keyword>
<organism evidence="2 3">
    <name type="scientific">Komagataeibacter diospyri</name>
    <dbReference type="NCBI Taxonomy" id="1932662"/>
    <lineage>
        <taxon>Bacteria</taxon>
        <taxon>Pseudomonadati</taxon>
        <taxon>Pseudomonadota</taxon>
        <taxon>Alphaproteobacteria</taxon>
        <taxon>Acetobacterales</taxon>
        <taxon>Acetobacteraceae</taxon>
        <taxon>Komagataeibacter</taxon>
    </lineage>
</organism>
<dbReference type="OrthoDB" id="7282411at2"/>
<keyword evidence="3" id="KW-1185">Reference proteome</keyword>
<comment type="caution">
    <text evidence="2">The sequence shown here is derived from an EMBL/GenBank/DDBJ whole genome shotgun (WGS) entry which is preliminary data.</text>
</comment>
<gene>
    <name evidence="2" type="ORF">MSKU9_0407</name>
</gene>
<reference evidence="3" key="1">
    <citation type="submission" date="2017-01" db="EMBL/GenBank/DDBJ databases">
        <title>Komagataeibacter sp. MSKU9 whole genome sequencing project.</title>
        <authorList>
            <person name="Matsutani M."/>
            <person name="Naloka K."/>
            <person name="Theeragool G."/>
            <person name="Yakushi T."/>
            <person name="Matsushita K."/>
        </authorList>
    </citation>
    <scope>NUCLEOTIDE SEQUENCE [LARGE SCALE GENOMIC DNA]</scope>
    <source>
        <strain evidence="3">MSKU9</strain>
    </source>
</reference>
<feature type="transmembrane region" description="Helical" evidence="1">
    <location>
        <begin position="62"/>
        <end position="81"/>
    </location>
</feature>
<dbReference type="AlphaFoldDB" id="A0A4P5NWH9"/>
<dbReference type="RefSeq" id="WP_141259688.1">
    <property type="nucleotide sequence ID" value="NZ_BDLU01000013.1"/>
</dbReference>
<keyword evidence="1" id="KW-0812">Transmembrane</keyword>